<protein>
    <submittedName>
        <fullName evidence="1">Uncharacterized protein</fullName>
    </submittedName>
</protein>
<gene>
    <name evidence="1" type="ORF">HDF22_004721</name>
</gene>
<comment type="caution">
    <text evidence="1">The sequence shown here is derived from an EMBL/GenBank/DDBJ whole genome shotgun (WGS) entry which is preliminary data.</text>
</comment>
<dbReference type="Proteomes" id="UP000548326">
    <property type="component" value="Unassembled WGS sequence"/>
</dbReference>
<dbReference type="PROSITE" id="PS51257">
    <property type="entry name" value="PROKAR_LIPOPROTEIN"/>
    <property type="match status" value="1"/>
</dbReference>
<name>A0A841JRV1_9SPHI</name>
<dbReference type="EMBL" id="JACHCA010000015">
    <property type="protein sequence ID" value="MBB6130581.1"/>
    <property type="molecule type" value="Genomic_DNA"/>
</dbReference>
<proteinExistence type="predicted"/>
<evidence type="ECO:0000313" key="2">
    <source>
        <dbReference type="Proteomes" id="UP000548326"/>
    </source>
</evidence>
<sequence length="217" mass="25223">MLTTSERKSCKPQLSTKIGCCLLIICACFFGTTSWAQNNRALNYFVDNIGFEYHLPSKYIKSDSTEHYLPGRNSTGKYVMPISFFCQLESIDKNILIAVSFINYNGWDEKKIRQLNPNFNVNNGYKGDIANQKDTSRVNYYSASMAKQLYNADVAGYYDFFPENPYRNRYHSCQIVFLHKQDQGQIQLFYFYNGKKALEKALKNTKDMIRFLDKKPS</sequence>
<organism evidence="1 2">
    <name type="scientific">Mucilaginibacter lappiensis</name>
    <dbReference type="NCBI Taxonomy" id="354630"/>
    <lineage>
        <taxon>Bacteria</taxon>
        <taxon>Pseudomonadati</taxon>
        <taxon>Bacteroidota</taxon>
        <taxon>Sphingobacteriia</taxon>
        <taxon>Sphingobacteriales</taxon>
        <taxon>Sphingobacteriaceae</taxon>
        <taxon>Mucilaginibacter</taxon>
    </lineage>
</organism>
<accession>A0A841JRV1</accession>
<reference evidence="1 2" key="1">
    <citation type="submission" date="2020-08" db="EMBL/GenBank/DDBJ databases">
        <title>Genomic Encyclopedia of Type Strains, Phase IV (KMG-V): Genome sequencing to study the core and pangenomes of soil and plant-associated prokaryotes.</title>
        <authorList>
            <person name="Whitman W."/>
        </authorList>
    </citation>
    <scope>NUCLEOTIDE SEQUENCE [LARGE SCALE GENOMIC DNA]</scope>
    <source>
        <strain evidence="1 2">MP601</strain>
    </source>
</reference>
<dbReference type="AlphaFoldDB" id="A0A841JRV1"/>
<evidence type="ECO:0000313" key="1">
    <source>
        <dbReference type="EMBL" id="MBB6130581.1"/>
    </source>
</evidence>
<dbReference type="RefSeq" id="WP_183589312.1">
    <property type="nucleotide sequence ID" value="NZ_JACHCA010000015.1"/>
</dbReference>